<evidence type="ECO:0000313" key="1">
    <source>
        <dbReference type="EMBL" id="EFP10468.1"/>
    </source>
</evidence>
<gene>
    <name evidence="1" type="ORF">CRE_22940</name>
</gene>
<name>E3MW73_CAERE</name>
<keyword evidence="2" id="KW-1185">Reference proteome</keyword>
<dbReference type="Proteomes" id="UP000008281">
    <property type="component" value="Unassembled WGS sequence"/>
</dbReference>
<evidence type="ECO:0000313" key="2">
    <source>
        <dbReference type="Proteomes" id="UP000008281"/>
    </source>
</evidence>
<dbReference type="EMBL" id="DS268485">
    <property type="protein sequence ID" value="EFP10468.1"/>
    <property type="molecule type" value="Genomic_DNA"/>
</dbReference>
<proteinExistence type="predicted"/>
<accession>E3MW73</accession>
<sequence length="167" mass="18252">MNELVYREDLEQLIANQLAKSNGCPDPSIVKRDGYHIILNYEGTLKYTAITQSGRTVLAATTTTCPENGETVVGIIVDGADTEPVRGAAGTHCSVGRTPNAIGLCALVGNGRRGYVRKDIDVKIPTTIIETGIRVPKIWFPERVPDVRIPEIPDDIKILDLPDVFPW</sequence>
<organism evidence="2">
    <name type="scientific">Caenorhabditis remanei</name>
    <name type="common">Caenorhabditis vulgaris</name>
    <dbReference type="NCBI Taxonomy" id="31234"/>
    <lineage>
        <taxon>Eukaryota</taxon>
        <taxon>Metazoa</taxon>
        <taxon>Ecdysozoa</taxon>
        <taxon>Nematoda</taxon>
        <taxon>Chromadorea</taxon>
        <taxon>Rhabditida</taxon>
        <taxon>Rhabditina</taxon>
        <taxon>Rhabditomorpha</taxon>
        <taxon>Rhabditoidea</taxon>
        <taxon>Rhabditidae</taxon>
        <taxon>Peloderinae</taxon>
        <taxon>Caenorhabditis</taxon>
    </lineage>
</organism>
<dbReference type="HOGENOM" id="CLU_099981_1_0_1"/>
<reference evidence="1" key="1">
    <citation type="submission" date="2007-07" db="EMBL/GenBank/DDBJ databases">
        <title>PCAP assembly of the Caenorhabditis remanei genome.</title>
        <authorList>
            <consortium name="The Caenorhabditis remanei Sequencing Consortium"/>
            <person name="Wilson R.K."/>
        </authorList>
    </citation>
    <scope>NUCLEOTIDE SEQUENCE [LARGE SCALE GENOMIC DNA]</scope>
    <source>
        <strain evidence="1">PB4641</strain>
    </source>
</reference>
<dbReference type="AlphaFoldDB" id="E3MW73"/>
<protein>
    <submittedName>
        <fullName evidence="1">Uncharacterized protein</fullName>
    </submittedName>
</protein>